<accession>A0A9W6ZDF2</accession>
<dbReference type="SUPFAM" id="SSF56112">
    <property type="entry name" value="Protein kinase-like (PK-like)"/>
    <property type="match status" value="1"/>
</dbReference>
<dbReference type="SUPFAM" id="SSF51206">
    <property type="entry name" value="cAMP-binding domain-like"/>
    <property type="match status" value="2"/>
</dbReference>
<feature type="binding site" evidence="8">
    <location>
        <position position="467"/>
    </location>
    <ligand>
        <name>ATP</name>
        <dbReference type="ChEBI" id="CHEBI:30616"/>
    </ligand>
</feature>
<evidence type="ECO:0000256" key="3">
    <source>
        <dbReference type="ARBA" id="ARBA00022679"/>
    </source>
</evidence>
<keyword evidence="3" id="KW-0808">Transferase</keyword>
<reference evidence="12" key="1">
    <citation type="journal article" date="2023" name="Commun. Biol.">
        <title>Genome analysis of Parmales, the sister group of diatoms, reveals the evolutionary specialization of diatoms from phago-mixotrophs to photoautotrophs.</title>
        <authorList>
            <person name="Ban H."/>
            <person name="Sato S."/>
            <person name="Yoshikawa S."/>
            <person name="Yamada K."/>
            <person name="Nakamura Y."/>
            <person name="Ichinomiya M."/>
            <person name="Sato N."/>
            <person name="Blanc-Mathieu R."/>
            <person name="Endo H."/>
            <person name="Kuwata A."/>
            <person name="Ogata H."/>
        </authorList>
    </citation>
    <scope>NUCLEOTIDE SEQUENCE [LARGE SCALE GENOMIC DNA]</scope>
    <source>
        <strain evidence="12">NIES 3701</strain>
    </source>
</reference>
<dbReference type="PROSITE" id="PS50011">
    <property type="entry name" value="PROTEIN_KINASE_DOM"/>
    <property type="match status" value="1"/>
</dbReference>
<dbReference type="GO" id="GO:0005524">
    <property type="term" value="F:ATP binding"/>
    <property type="evidence" value="ECO:0007669"/>
    <property type="project" value="UniProtKB-UniRule"/>
</dbReference>
<dbReference type="FunFam" id="1.10.510.10:FF:000210">
    <property type="entry name" value="Non-specific serine/threonine protein kinase"/>
    <property type="match status" value="1"/>
</dbReference>
<organism evidence="11 12">
    <name type="scientific">Triparma strigata</name>
    <dbReference type="NCBI Taxonomy" id="1606541"/>
    <lineage>
        <taxon>Eukaryota</taxon>
        <taxon>Sar</taxon>
        <taxon>Stramenopiles</taxon>
        <taxon>Ochrophyta</taxon>
        <taxon>Bolidophyceae</taxon>
        <taxon>Parmales</taxon>
        <taxon>Triparmaceae</taxon>
        <taxon>Triparma</taxon>
    </lineage>
</organism>
<dbReference type="SMART" id="SM00100">
    <property type="entry name" value="cNMP"/>
    <property type="match status" value="2"/>
</dbReference>
<keyword evidence="2" id="KW-0140">cGMP</keyword>
<evidence type="ECO:0000256" key="5">
    <source>
        <dbReference type="ARBA" id="ARBA00022777"/>
    </source>
</evidence>
<feature type="domain" description="Protein kinase" evidence="9">
    <location>
        <begin position="438"/>
        <end position="693"/>
    </location>
</feature>
<dbReference type="InterPro" id="IPR018488">
    <property type="entry name" value="cNMP-bd_CS"/>
</dbReference>
<protein>
    <submittedName>
        <fullName evidence="11">Uncharacterized protein</fullName>
    </submittedName>
</protein>
<dbReference type="InterPro" id="IPR000719">
    <property type="entry name" value="Prot_kinase_dom"/>
</dbReference>
<dbReference type="SMART" id="SM00220">
    <property type="entry name" value="S_TKc"/>
    <property type="match status" value="1"/>
</dbReference>
<dbReference type="EMBL" id="BRXY01000009">
    <property type="protein sequence ID" value="GMH52289.1"/>
    <property type="molecule type" value="Genomic_DNA"/>
</dbReference>
<feature type="domain" description="Cyclic nucleotide-binding" evidence="10">
    <location>
        <begin position="273"/>
        <end position="401"/>
    </location>
</feature>
<keyword evidence="1" id="KW-0723">Serine/threonine-protein kinase</keyword>
<dbReference type="InterPro" id="IPR014710">
    <property type="entry name" value="RmlC-like_jellyroll"/>
</dbReference>
<evidence type="ECO:0000256" key="6">
    <source>
        <dbReference type="ARBA" id="ARBA00022840"/>
    </source>
</evidence>
<dbReference type="InterPro" id="IPR008271">
    <property type="entry name" value="Ser/Thr_kinase_AS"/>
</dbReference>
<dbReference type="OrthoDB" id="189067at2759"/>
<proteinExistence type="predicted"/>
<evidence type="ECO:0000313" key="11">
    <source>
        <dbReference type="EMBL" id="GMH52289.1"/>
    </source>
</evidence>
<keyword evidence="12" id="KW-1185">Reference proteome</keyword>
<evidence type="ECO:0000256" key="8">
    <source>
        <dbReference type="PROSITE-ProRule" id="PRU10141"/>
    </source>
</evidence>
<dbReference type="Gene3D" id="2.60.120.10">
    <property type="entry name" value="Jelly Rolls"/>
    <property type="match status" value="2"/>
</dbReference>
<dbReference type="InterPro" id="IPR018490">
    <property type="entry name" value="cNMP-bd_dom_sf"/>
</dbReference>
<dbReference type="GO" id="GO:0030553">
    <property type="term" value="F:cGMP binding"/>
    <property type="evidence" value="ECO:0007669"/>
    <property type="project" value="UniProtKB-KW"/>
</dbReference>
<dbReference type="PANTHER" id="PTHR24353">
    <property type="entry name" value="CYCLIC NUCLEOTIDE-DEPENDENT PROTEIN KINASE"/>
    <property type="match status" value="1"/>
</dbReference>
<keyword evidence="5" id="KW-0418">Kinase</keyword>
<dbReference type="AlphaFoldDB" id="A0A9W6ZDF2"/>
<evidence type="ECO:0000256" key="1">
    <source>
        <dbReference type="ARBA" id="ARBA00022527"/>
    </source>
</evidence>
<dbReference type="PROSITE" id="PS00108">
    <property type="entry name" value="PROTEIN_KINASE_ST"/>
    <property type="match status" value="1"/>
</dbReference>
<evidence type="ECO:0000256" key="7">
    <source>
        <dbReference type="ARBA" id="ARBA00022992"/>
    </source>
</evidence>
<name>A0A9W6ZDF2_9STRA</name>
<dbReference type="PROSITE" id="PS00889">
    <property type="entry name" value="CNMP_BINDING_2"/>
    <property type="match status" value="1"/>
</dbReference>
<sequence>MGSGASSGSKTDVSIPTPVRKLQSFRALADSNLINLPVDGSDLKTFDDALTEVKRLRKFANEALSALHHRGSVFTEALEIYQKTTNNYLDGETGNDAHGGRRDAVKGNQGGITNVSEYKKKFVEKDQITRDLLLSVVSTNVLFAQCFEEEIQDIIDSFESVKVESGTKVINQGDQADLFYVIESGSFDVYVKAKGQKHSSLIEGATIQEGSAFGELALMYSKPRAATVVAREDSVVWVIDRDRYHTITKYFRMIRMQEQENLVGKIVIDGKKLCDLFTRQELEHVAMSGERDIYMKGDIIMRQGLGGDTAFVVQQGTVDAFKWKNKRRPSVAANMKKANDEENDGLGTFVKKLGKEEFFGEAALKAEDIRTYTYVAGEDNTVLLTLDRENVTSMIGSMAEIFEGQHQLDEADGDVSADMAEYANIGQKHCLDMKREDIEFLSVLGAGAFGKVLLCKHKETKSTYAIKCQSKQDIVDSKLTKHVLTELDIMVLFDHPNIAMLHTCIQDSRYLYFVIELLQGGELFTHSRKYYKMEESWSKFYSGCVVLAYTQIHAHKVAYRDLKPENLVLDSQGYAKLVDFGLAKVVTSGKTWTICGTPDYLAPEIVTTEGHDCAVDFWALGVLIYELCAGTAPFTAQDPMDIYEKILAGAFTSPSHFSKGLKDILRKLLQIHQIKRLGNTKGGIHSIMTHKWYSGFDWEGLFHRKLKKKAFPIIPTVKDAEDANMFEPWDTEMAMKAPETDWFPTLPDMLTAHTKREQETMKLQSERMTKGKRSLLDDIKDAETIRVASKVE</sequence>
<evidence type="ECO:0000259" key="10">
    <source>
        <dbReference type="PROSITE" id="PS50042"/>
    </source>
</evidence>
<feature type="domain" description="Cyclic nucleotide-binding" evidence="10">
    <location>
        <begin position="142"/>
        <end position="265"/>
    </location>
</feature>
<dbReference type="GO" id="GO:0004674">
    <property type="term" value="F:protein serine/threonine kinase activity"/>
    <property type="evidence" value="ECO:0007669"/>
    <property type="project" value="UniProtKB-KW"/>
</dbReference>
<dbReference type="Gene3D" id="1.10.510.10">
    <property type="entry name" value="Transferase(Phosphotransferase) domain 1"/>
    <property type="match status" value="1"/>
</dbReference>
<dbReference type="Pfam" id="PF00027">
    <property type="entry name" value="cNMP_binding"/>
    <property type="match status" value="2"/>
</dbReference>
<dbReference type="InterPro" id="IPR000595">
    <property type="entry name" value="cNMP-bd_dom"/>
</dbReference>
<keyword evidence="4 8" id="KW-0547">Nucleotide-binding</keyword>
<keyword evidence="6 8" id="KW-0067">ATP-binding</keyword>
<dbReference type="PROSITE" id="PS50042">
    <property type="entry name" value="CNMP_BINDING_3"/>
    <property type="match status" value="2"/>
</dbReference>
<evidence type="ECO:0000256" key="2">
    <source>
        <dbReference type="ARBA" id="ARBA00022535"/>
    </source>
</evidence>
<evidence type="ECO:0000313" key="12">
    <source>
        <dbReference type="Proteomes" id="UP001165085"/>
    </source>
</evidence>
<dbReference type="CDD" id="cd00038">
    <property type="entry name" value="CAP_ED"/>
    <property type="match status" value="2"/>
</dbReference>
<dbReference type="PRINTS" id="PR00103">
    <property type="entry name" value="CAMPKINASE"/>
</dbReference>
<dbReference type="Pfam" id="PF00069">
    <property type="entry name" value="Pkinase"/>
    <property type="match status" value="1"/>
</dbReference>
<dbReference type="PROSITE" id="PS00888">
    <property type="entry name" value="CNMP_BINDING_1"/>
    <property type="match status" value="1"/>
</dbReference>
<keyword evidence="7" id="KW-0142">cGMP-binding</keyword>
<dbReference type="PANTHER" id="PTHR24353:SF147">
    <property type="entry name" value="CGMP-DEPENDENT SERINE_THREONIN PROTEIN KINASE-RELATED"/>
    <property type="match status" value="1"/>
</dbReference>
<dbReference type="Gene3D" id="3.30.200.20">
    <property type="entry name" value="Phosphorylase Kinase, domain 1"/>
    <property type="match status" value="1"/>
</dbReference>
<evidence type="ECO:0000256" key="4">
    <source>
        <dbReference type="ARBA" id="ARBA00022741"/>
    </source>
</evidence>
<comment type="caution">
    <text evidence="11">The sequence shown here is derived from an EMBL/GenBank/DDBJ whole genome shotgun (WGS) entry which is preliminary data.</text>
</comment>
<dbReference type="InterPro" id="IPR011009">
    <property type="entry name" value="Kinase-like_dom_sf"/>
</dbReference>
<evidence type="ECO:0000259" key="9">
    <source>
        <dbReference type="PROSITE" id="PS50011"/>
    </source>
</evidence>
<dbReference type="PROSITE" id="PS00107">
    <property type="entry name" value="PROTEIN_KINASE_ATP"/>
    <property type="match status" value="1"/>
</dbReference>
<dbReference type="Proteomes" id="UP001165085">
    <property type="component" value="Unassembled WGS sequence"/>
</dbReference>
<dbReference type="InterPro" id="IPR017441">
    <property type="entry name" value="Protein_kinase_ATP_BS"/>
</dbReference>
<gene>
    <name evidence="11" type="ORF">TrST_g7438</name>
</gene>